<dbReference type="InterPro" id="IPR036890">
    <property type="entry name" value="HATPase_C_sf"/>
</dbReference>
<dbReference type="InterPro" id="IPR000700">
    <property type="entry name" value="PAS-assoc_C"/>
</dbReference>
<dbReference type="PRINTS" id="PR00344">
    <property type="entry name" value="BCTRLSENSOR"/>
</dbReference>
<dbReference type="Pfam" id="PF02518">
    <property type="entry name" value="HATPase_c"/>
    <property type="match status" value="1"/>
</dbReference>
<evidence type="ECO:0000259" key="11">
    <source>
        <dbReference type="PROSITE" id="PS50109"/>
    </source>
</evidence>
<dbReference type="Pfam" id="PF08447">
    <property type="entry name" value="PAS_3"/>
    <property type="match status" value="1"/>
</dbReference>
<sequence length="730" mass="83009">MTHRTDQTDVRERLRRRGTFQWFHAIVVLLSIGLTLFAWSYSRQQLDSKIQIQFDRESDRIVGLVLERMQKYEEALLAAAAFMEVDERPIERDRWRHYVDQINIAERYPGINGLGVVLALPREERDEFIARQRRMHPDFEIYPDHDEATLWPITQVVPEGPNAAALGLDMAHETNRRAAAHKARDSGLSQVTGPITLVQDEQRTPGFLFFTPFYTLDFAGDTKLQEVEERRERFQGLVYAPFLVRNLMRGTMEKQKRSLGLRIKDGGEVLFDEHVESAPGYDPNPMLTKQVTVPIFGRLWTFDIWSDLSFRRNASSSQPQTILWAGLLIDSLLIGMFLSISRASRKSLKMADAMTENLQSVSLATNANRIGIWDFDPVTGRLDWDDAMFELYGCQREDFSGAFDAWNDCVHPDDRAQANKAVEDALRGDSDLDILFRVIHPDGSIRYLGGQAVVFRNEEGEAIRMLGANTDLTERMKMLDERKHHLREIARANVELQRSNDELAQFAYVASHDLQAPLRRIVSLSQLLHEELDDSLSGDAEVFMNQIESSALSMRDLILDLLSYSQIESEKRSLVRCDVKEIVDSAIENLSEVIAECDGVVQCDELPSVHADSKQLMQLFQNLIGNSLKYRGDKPPRVRVSGKQSAIETEYVVADNGIGIAPEYRERVFGVFKRLHAESTYQGNGIGLAICKRIVDRLGGRIWIDDSEFGGTAFHISIPNNVDSDSPQTR</sequence>
<evidence type="ECO:0000256" key="5">
    <source>
        <dbReference type="ARBA" id="ARBA00022679"/>
    </source>
</evidence>
<accession>A0A7W5DUR8</accession>
<dbReference type="InterPro" id="IPR003661">
    <property type="entry name" value="HisK_dim/P_dom"/>
</dbReference>
<evidence type="ECO:0000256" key="1">
    <source>
        <dbReference type="ARBA" id="ARBA00000085"/>
    </source>
</evidence>
<feature type="domain" description="PAS" evidence="12">
    <location>
        <begin position="384"/>
        <end position="429"/>
    </location>
</feature>
<organism evidence="15 16">
    <name type="scientific">Aporhodopirellula rubra</name>
    <dbReference type="NCBI Taxonomy" id="980271"/>
    <lineage>
        <taxon>Bacteria</taxon>
        <taxon>Pseudomonadati</taxon>
        <taxon>Planctomycetota</taxon>
        <taxon>Planctomycetia</taxon>
        <taxon>Pirellulales</taxon>
        <taxon>Pirellulaceae</taxon>
        <taxon>Aporhodopirellula</taxon>
    </lineage>
</organism>
<evidence type="ECO:0000259" key="13">
    <source>
        <dbReference type="PROSITE" id="PS50113"/>
    </source>
</evidence>
<evidence type="ECO:0000256" key="3">
    <source>
        <dbReference type="ARBA" id="ARBA00012438"/>
    </source>
</evidence>
<dbReference type="InterPro" id="IPR035965">
    <property type="entry name" value="PAS-like_dom_sf"/>
</dbReference>
<keyword evidence="5" id="KW-0808">Transferase</keyword>
<dbReference type="GO" id="GO:0000155">
    <property type="term" value="F:phosphorelay sensor kinase activity"/>
    <property type="evidence" value="ECO:0007669"/>
    <property type="project" value="InterPro"/>
</dbReference>
<dbReference type="CDD" id="cd00082">
    <property type="entry name" value="HisKA"/>
    <property type="match status" value="1"/>
</dbReference>
<dbReference type="Gene3D" id="3.30.565.10">
    <property type="entry name" value="Histidine kinase-like ATPase, C-terminal domain"/>
    <property type="match status" value="1"/>
</dbReference>
<dbReference type="PROSITE" id="PS50109">
    <property type="entry name" value="HIS_KIN"/>
    <property type="match status" value="1"/>
</dbReference>
<comment type="subcellular location">
    <subcellularLocation>
        <location evidence="2">Membrane</location>
    </subcellularLocation>
</comment>
<dbReference type="Proteomes" id="UP000536179">
    <property type="component" value="Unassembled WGS sequence"/>
</dbReference>
<feature type="transmembrane region" description="Helical" evidence="10">
    <location>
        <begin position="20"/>
        <end position="41"/>
    </location>
</feature>
<keyword evidence="4" id="KW-0597">Phosphoprotein</keyword>
<dbReference type="Gene3D" id="3.30.450.350">
    <property type="entry name" value="CHASE domain"/>
    <property type="match status" value="1"/>
</dbReference>
<dbReference type="SUPFAM" id="SSF55785">
    <property type="entry name" value="PYP-like sensor domain (PAS domain)"/>
    <property type="match status" value="1"/>
</dbReference>
<evidence type="ECO:0000256" key="10">
    <source>
        <dbReference type="SAM" id="Phobius"/>
    </source>
</evidence>
<dbReference type="AlphaFoldDB" id="A0A7W5DUR8"/>
<dbReference type="SUPFAM" id="SSF55874">
    <property type="entry name" value="ATPase domain of HSP90 chaperone/DNA topoisomerase II/histidine kinase"/>
    <property type="match status" value="1"/>
</dbReference>
<evidence type="ECO:0000313" key="16">
    <source>
        <dbReference type="Proteomes" id="UP000536179"/>
    </source>
</evidence>
<dbReference type="InterPro" id="IPR004358">
    <property type="entry name" value="Sig_transdc_His_kin-like_C"/>
</dbReference>
<dbReference type="PANTHER" id="PTHR43304">
    <property type="entry name" value="PHYTOCHROME-LIKE PROTEIN CPH1"/>
    <property type="match status" value="1"/>
</dbReference>
<evidence type="ECO:0000256" key="8">
    <source>
        <dbReference type="ARBA" id="ARBA00022989"/>
    </source>
</evidence>
<dbReference type="Gene3D" id="2.10.70.100">
    <property type="match status" value="1"/>
</dbReference>
<evidence type="ECO:0000256" key="7">
    <source>
        <dbReference type="ARBA" id="ARBA00022777"/>
    </source>
</evidence>
<dbReference type="Gene3D" id="1.10.287.130">
    <property type="match status" value="1"/>
</dbReference>
<dbReference type="InterPro" id="IPR013655">
    <property type="entry name" value="PAS_fold_3"/>
</dbReference>
<dbReference type="GO" id="GO:0016020">
    <property type="term" value="C:membrane"/>
    <property type="evidence" value="ECO:0007669"/>
    <property type="project" value="UniProtKB-SubCell"/>
</dbReference>
<dbReference type="InterPro" id="IPR006189">
    <property type="entry name" value="CHASE_dom"/>
</dbReference>
<proteinExistence type="predicted"/>
<evidence type="ECO:0000256" key="9">
    <source>
        <dbReference type="ARBA" id="ARBA00023136"/>
    </source>
</evidence>
<reference evidence="15 16" key="1">
    <citation type="submission" date="2020-08" db="EMBL/GenBank/DDBJ databases">
        <title>Genomic Encyclopedia of Type Strains, Phase III (KMG-III): the genomes of soil and plant-associated and newly described type strains.</title>
        <authorList>
            <person name="Whitman W."/>
        </authorList>
    </citation>
    <scope>NUCLEOTIDE SEQUENCE [LARGE SCALE GENOMIC DNA]</scope>
    <source>
        <strain evidence="15 16">CECT 8075</strain>
    </source>
</reference>
<feature type="domain" description="CHASE" evidence="14">
    <location>
        <begin position="151"/>
        <end position="248"/>
    </location>
</feature>
<keyword evidence="9 10" id="KW-0472">Membrane</keyword>
<feature type="domain" description="Histidine kinase" evidence="11">
    <location>
        <begin position="509"/>
        <end position="722"/>
    </location>
</feature>
<evidence type="ECO:0000256" key="2">
    <source>
        <dbReference type="ARBA" id="ARBA00004370"/>
    </source>
</evidence>
<dbReference type="SMART" id="SM00388">
    <property type="entry name" value="HisKA"/>
    <property type="match status" value="1"/>
</dbReference>
<dbReference type="SUPFAM" id="SSF47384">
    <property type="entry name" value="Homodimeric domain of signal transducing histidine kinase"/>
    <property type="match status" value="1"/>
</dbReference>
<dbReference type="CDD" id="cd00130">
    <property type="entry name" value="PAS"/>
    <property type="match status" value="1"/>
</dbReference>
<dbReference type="PANTHER" id="PTHR43304:SF1">
    <property type="entry name" value="PAC DOMAIN-CONTAINING PROTEIN"/>
    <property type="match status" value="1"/>
</dbReference>
<dbReference type="PROSITE" id="PS50113">
    <property type="entry name" value="PAC"/>
    <property type="match status" value="1"/>
</dbReference>
<evidence type="ECO:0000313" key="15">
    <source>
        <dbReference type="EMBL" id="MBB3204448.1"/>
    </source>
</evidence>
<evidence type="ECO:0000259" key="12">
    <source>
        <dbReference type="PROSITE" id="PS50112"/>
    </source>
</evidence>
<feature type="domain" description="PAC" evidence="13">
    <location>
        <begin position="432"/>
        <end position="484"/>
    </location>
</feature>
<dbReference type="InterPro" id="IPR036097">
    <property type="entry name" value="HisK_dim/P_sf"/>
</dbReference>
<dbReference type="InterPro" id="IPR001610">
    <property type="entry name" value="PAC"/>
</dbReference>
<protein>
    <recommendedName>
        <fullName evidence="3">histidine kinase</fullName>
        <ecNumber evidence="3">2.7.13.3</ecNumber>
    </recommendedName>
</protein>
<dbReference type="RefSeq" id="WP_184300518.1">
    <property type="nucleotide sequence ID" value="NZ_JACHXU010000001.1"/>
</dbReference>
<dbReference type="InterPro" id="IPR005467">
    <property type="entry name" value="His_kinase_dom"/>
</dbReference>
<dbReference type="InterPro" id="IPR003594">
    <property type="entry name" value="HATPase_dom"/>
</dbReference>
<keyword evidence="16" id="KW-1185">Reference proteome</keyword>
<evidence type="ECO:0000256" key="6">
    <source>
        <dbReference type="ARBA" id="ARBA00022692"/>
    </source>
</evidence>
<dbReference type="SMART" id="SM00086">
    <property type="entry name" value="PAC"/>
    <property type="match status" value="1"/>
</dbReference>
<evidence type="ECO:0000256" key="4">
    <source>
        <dbReference type="ARBA" id="ARBA00022553"/>
    </source>
</evidence>
<dbReference type="InterPro" id="IPR042240">
    <property type="entry name" value="CHASE_sf"/>
</dbReference>
<keyword evidence="8 10" id="KW-1133">Transmembrane helix</keyword>
<dbReference type="PROSITE" id="PS50112">
    <property type="entry name" value="PAS"/>
    <property type="match status" value="1"/>
</dbReference>
<gene>
    <name evidence="15" type="ORF">FHS27_000212</name>
</gene>
<dbReference type="Gene3D" id="3.30.450.20">
    <property type="entry name" value="PAS domain"/>
    <property type="match status" value="1"/>
</dbReference>
<dbReference type="InterPro" id="IPR000014">
    <property type="entry name" value="PAS"/>
</dbReference>
<keyword evidence="7 15" id="KW-0418">Kinase</keyword>
<dbReference type="EC" id="2.7.13.3" evidence="3"/>
<comment type="caution">
    <text evidence="15">The sequence shown here is derived from an EMBL/GenBank/DDBJ whole genome shotgun (WGS) entry which is preliminary data.</text>
</comment>
<dbReference type="Pfam" id="PF03924">
    <property type="entry name" value="CHASE"/>
    <property type="match status" value="1"/>
</dbReference>
<evidence type="ECO:0000259" key="14">
    <source>
        <dbReference type="PROSITE" id="PS50839"/>
    </source>
</evidence>
<dbReference type="InterPro" id="IPR052162">
    <property type="entry name" value="Sensor_kinase/Photoreceptor"/>
</dbReference>
<dbReference type="SMART" id="SM00387">
    <property type="entry name" value="HATPase_c"/>
    <property type="match status" value="1"/>
</dbReference>
<keyword evidence="6 10" id="KW-0812">Transmembrane</keyword>
<comment type="catalytic activity">
    <reaction evidence="1">
        <text>ATP + protein L-histidine = ADP + protein N-phospho-L-histidine.</text>
        <dbReference type="EC" id="2.7.13.3"/>
    </reaction>
</comment>
<dbReference type="PROSITE" id="PS50839">
    <property type="entry name" value="CHASE"/>
    <property type="match status" value="1"/>
</dbReference>
<dbReference type="SMART" id="SM01079">
    <property type="entry name" value="CHASE"/>
    <property type="match status" value="1"/>
</dbReference>
<name>A0A7W5DUR8_9BACT</name>
<dbReference type="Pfam" id="PF00512">
    <property type="entry name" value="HisKA"/>
    <property type="match status" value="1"/>
</dbReference>
<dbReference type="EMBL" id="JACHXU010000001">
    <property type="protein sequence ID" value="MBB3204448.1"/>
    <property type="molecule type" value="Genomic_DNA"/>
</dbReference>